<proteinExistence type="predicted"/>
<evidence type="ECO:0000313" key="1">
    <source>
        <dbReference type="EMBL" id="KZT02014.1"/>
    </source>
</evidence>
<dbReference type="GeneID" id="63824333"/>
<keyword evidence="2" id="KW-1185">Reference proteome</keyword>
<reference evidence="1 2" key="1">
    <citation type="journal article" date="2016" name="Mol. Biol. Evol.">
        <title>Comparative Genomics of Early-Diverging Mushroom-Forming Fungi Provides Insights into the Origins of Lignocellulose Decay Capabilities.</title>
        <authorList>
            <person name="Nagy L.G."/>
            <person name="Riley R."/>
            <person name="Tritt A."/>
            <person name="Adam C."/>
            <person name="Daum C."/>
            <person name="Floudas D."/>
            <person name="Sun H."/>
            <person name="Yadav J.S."/>
            <person name="Pangilinan J."/>
            <person name="Larsson K.H."/>
            <person name="Matsuura K."/>
            <person name="Barry K."/>
            <person name="Labutti K."/>
            <person name="Kuo R."/>
            <person name="Ohm R.A."/>
            <person name="Bhattacharya S.S."/>
            <person name="Shirouzu T."/>
            <person name="Yoshinaga Y."/>
            <person name="Martin F.M."/>
            <person name="Grigoriev I.V."/>
            <person name="Hibbett D.S."/>
        </authorList>
    </citation>
    <scope>NUCLEOTIDE SEQUENCE [LARGE SCALE GENOMIC DNA]</scope>
    <source>
        <strain evidence="1 2">93-53</strain>
    </source>
</reference>
<name>A0A165C160_9APHY</name>
<dbReference type="AlphaFoldDB" id="A0A165C160"/>
<accession>A0A165C160</accession>
<dbReference type="EMBL" id="KV427657">
    <property type="protein sequence ID" value="KZT02014.1"/>
    <property type="molecule type" value="Genomic_DNA"/>
</dbReference>
<evidence type="ECO:0000313" key="2">
    <source>
        <dbReference type="Proteomes" id="UP000076871"/>
    </source>
</evidence>
<organism evidence="1 2">
    <name type="scientific">Laetiporus sulphureus 93-53</name>
    <dbReference type="NCBI Taxonomy" id="1314785"/>
    <lineage>
        <taxon>Eukaryota</taxon>
        <taxon>Fungi</taxon>
        <taxon>Dikarya</taxon>
        <taxon>Basidiomycota</taxon>
        <taxon>Agaricomycotina</taxon>
        <taxon>Agaricomycetes</taxon>
        <taxon>Polyporales</taxon>
        <taxon>Laetiporus</taxon>
    </lineage>
</organism>
<gene>
    <name evidence="1" type="ORF">LAESUDRAFT_717186</name>
</gene>
<dbReference type="RefSeq" id="XP_040759754.1">
    <property type="nucleotide sequence ID" value="XM_040907304.1"/>
</dbReference>
<dbReference type="Proteomes" id="UP000076871">
    <property type="component" value="Unassembled WGS sequence"/>
</dbReference>
<sequence>MISTLRWECAELAIEWDWSERDAIRTELLRCAPIIFKECAIGVDSAIRQHSMTYTTHVITHPQSWFVMQIFTVHHSYEQQIAISAFGLYSLFHIVNKRNFAWLAANGPEWQGHVSEKETGGVTVSGVLDVLAAVSRDVPNGIFSFSSSNALGHRQHNLADLPCQLKAIVITIGHRNAMRGDGFS</sequence>
<protein>
    <submittedName>
        <fullName evidence="1">Uncharacterized protein</fullName>
    </submittedName>
</protein>
<dbReference type="InParanoid" id="A0A165C160"/>